<dbReference type="Pfam" id="PF13561">
    <property type="entry name" value="adh_short_C2"/>
    <property type="match status" value="1"/>
</dbReference>
<dbReference type="EMBL" id="CP036402">
    <property type="protein sequence ID" value="QBI20896.1"/>
    <property type="molecule type" value="Genomic_DNA"/>
</dbReference>
<name>A0A411YII2_9ACTN</name>
<dbReference type="PANTHER" id="PTHR43477">
    <property type="entry name" value="DIHYDROANTICAPSIN 7-DEHYDROGENASE"/>
    <property type="match status" value="1"/>
</dbReference>
<protein>
    <submittedName>
        <fullName evidence="3">SDR family oxidoreductase</fullName>
    </submittedName>
</protein>
<sequence>MATDGCIVVVGGTAGLGRELAQHYADAGHEVVLTGRDAERAAQVAKEVGGRTSGLGFDLAEPEGIADATAGIGPVSRLALVGIERDNNTVREFNIAAARHLAALKLVGYTEVVHALADRLSTESSIVLFGGLAKDRPYPGSITVSTVNGGVTGMVTAMATELAPIRVNALHPGIVADSPFWADKPESVLEGFRSRTPTGQLATMADVVYAAEFLLENPSMNAANLHVEGGALIM</sequence>
<evidence type="ECO:0000313" key="4">
    <source>
        <dbReference type="Proteomes" id="UP000291469"/>
    </source>
</evidence>
<gene>
    <name evidence="3" type="ORF">ER308_15820</name>
</gene>
<evidence type="ECO:0000313" key="3">
    <source>
        <dbReference type="EMBL" id="QBI20896.1"/>
    </source>
</evidence>
<dbReference type="OrthoDB" id="9806974at2"/>
<dbReference type="Gene3D" id="3.40.50.720">
    <property type="entry name" value="NAD(P)-binding Rossmann-like Domain"/>
    <property type="match status" value="1"/>
</dbReference>
<dbReference type="CDD" id="cd05233">
    <property type="entry name" value="SDR_c"/>
    <property type="match status" value="1"/>
</dbReference>
<dbReference type="Proteomes" id="UP000291469">
    <property type="component" value="Chromosome"/>
</dbReference>
<organism evidence="3 4">
    <name type="scientific">Egibacter rhizosphaerae</name>
    <dbReference type="NCBI Taxonomy" id="1670831"/>
    <lineage>
        <taxon>Bacteria</taxon>
        <taxon>Bacillati</taxon>
        <taxon>Actinomycetota</taxon>
        <taxon>Nitriliruptoria</taxon>
        <taxon>Egibacterales</taxon>
        <taxon>Egibacteraceae</taxon>
        <taxon>Egibacter</taxon>
    </lineage>
</organism>
<dbReference type="KEGG" id="erz:ER308_15820"/>
<dbReference type="GO" id="GO:0016491">
    <property type="term" value="F:oxidoreductase activity"/>
    <property type="evidence" value="ECO:0007669"/>
    <property type="project" value="UniProtKB-KW"/>
</dbReference>
<dbReference type="PANTHER" id="PTHR43477:SF1">
    <property type="entry name" value="DIHYDROANTICAPSIN 7-DEHYDROGENASE"/>
    <property type="match status" value="1"/>
</dbReference>
<reference evidence="3 4" key="1">
    <citation type="submission" date="2019-01" db="EMBL/GenBank/DDBJ databases">
        <title>Egibacter rhizosphaerae EGI 80759T.</title>
        <authorList>
            <person name="Chen D.-D."/>
            <person name="Tian Y."/>
            <person name="Jiao J.-Y."/>
            <person name="Zhang X.-T."/>
            <person name="Zhang Y.-G."/>
            <person name="Zhang Y."/>
            <person name="Xiao M."/>
            <person name="Shu W.-S."/>
            <person name="Li W.-J."/>
        </authorList>
    </citation>
    <scope>NUCLEOTIDE SEQUENCE [LARGE SCALE GENOMIC DNA]</scope>
    <source>
        <strain evidence="3 4">EGI 80759</strain>
    </source>
</reference>
<dbReference type="AlphaFoldDB" id="A0A411YII2"/>
<keyword evidence="4" id="KW-1185">Reference proteome</keyword>
<dbReference type="InterPro" id="IPR036291">
    <property type="entry name" value="NAD(P)-bd_dom_sf"/>
</dbReference>
<dbReference type="SUPFAM" id="SSF51735">
    <property type="entry name" value="NAD(P)-binding Rossmann-fold domains"/>
    <property type="match status" value="1"/>
</dbReference>
<comment type="similarity">
    <text evidence="1">Belongs to the short-chain dehydrogenases/reductases (SDR) family.</text>
</comment>
<dbReference type="RefSeq" id="WP_131155889.1">
    <property type="nucleotide sequence ID" value="NZ_CP036402.1"/>
</dbReference>
<accession>A0A411YII2</accession>
<evidence type="ECO:0000256" key="1">
    <source>
        <dbReference type="ARBA" id="ARBA00006484"/>
    </source>
</evidence>
<dbReference type="InterPro" id="IPR002347">
    <property type="entry name" value="SDR_fam"/>
</dbReference>
<dbReference type="PRINTS" id="PR00081">
    <property type="entry name" value="GDHRDH"/>
</dbReference>
<dbReference type="InterPro" id="IPR051122">
    <property type="entry name" value="SDR_DHRS6-like"/>
</dbReference>
<proteinExistence type="inferred from homology"/>
<evidence type="ECO:0000256" key="2">
    <source>
        <dbReference type="ARBA" id="ARBA00023002"/>
    </source>
</evidence>
<keyword evidence="2" id="KW-0560">Oxidoreductase</keyword>